<dbReference type="Proteomes" id="UP000199382">
    <property type="component" value="Unassembled WGS sequence"/>
</dbReference>
<name>A0A1G8KRU4_9RHOB</name>
<sequence>MTWGDLLENWHCQIECLVACFPHADPEALVRFRGNRDLLAEYIADTHELTLAEGFEAIEMRLLPCVSRPADLLAAE</sequence>
<dbReference type="STRING" id="571298.SAMN04488026_100366"/>
<keyword evidence="2" id="KW-1185">Reference proteome</keyword>
<gene>
    <name evidence="1" type="ORF">SAMN04488026_100366</name>
</gene>
<dbReference type="OrthoDB" id="7871041at2"/>
<evidence type="ECO:0000313" key="2">
    <source>
        <dbReference type="Proteomes" id="UP000199382"/>
    </source>
</evidence>
<accession>A0A1G8KRU4</accession>
<proteinExistence type="predicted"/>
<dbReference type="RefSeq" id="WP_093148772.1">
    <property type="nucleotide sequence ID" value="NZ_FNEK01000003.1"/>
</dbReference>
<dbReference type="AlphaFoldDB" id="A0A1G8KRU4"/>
<evidence type="ECO:0000313" key="1">
    <source>
        <dbReference type="EMBL" id="SDI46089.1"/>
    </source>
</evidence>
<dbReference type="EMBL" id="FNEK01000003">
    <property type="protein sequence ID" value="SDI46089.1"/>
    <property type="molecule type" value="Genomic_DNA"/>
</dbReference>
<organism evidence="1 2">
    <name type="scientific">Aliiruegeria lutimaris</name>
    <dbReference type="NCBI Taxonomy" id="571298"/>
    <lineage>
        <taxon>Bacteria</taxon>
        <taxon>Pseudomonadati</taxon>
        <taxon>Pseudomonadota</taxon>
        <taxon>Alphaproteobacteria</taxon>
        <taxon>Rhodobacterales</taxon>
        <taxon>Roseobacteraceae</taxon>
        <taxon>Aliiruegeria</taxon>
    </lineage>
</organism>
<reference evidence="1 2" key="1">
    <citation type="submission" date="2016-10" db="EMBL/GenBank/DDBJ databases">
        <authorList>
            <person name="de Groot N.N."/>
        </authorList>
    </citation>
    <scope>NUCLEOTIDE SEQUENCE [LARGE SCALE GENOMIC DNA]</scope>
    <source>
        <strain evidence="1 2">DSM 25294</strain>
    </source>
</reference>
<protein>
    <submittedName>
        <fullName evidence="1">Uncharacterized protein</fullName>
    </submittedName>
</protein>